<gene>
    <name evidence="1" type="ORF">GA0070215_1682</name>
</gene>
<dbReference type="RefSeq" id="WP_091051795.1">
    <property type="nucleotide sequence ID" value="NZ_FMCV01000068.1"/>
</dbReference>
<proteinExistence type="predicted"/>
<name>A0A1C5APD0_9ACTN</name>
<dbReference type="InterPro" id="IPR032584">
    <property type="entry name" value="DUF4913"/>
</dbReference>
<evidence type="ECO:0008006" key="3">
    <source>
        <dbReference type="Google" id="ProtNLM"/>
    </source>
</evidence>
<sequence length="169" mass="19476">MTDPTSQQTPNDAATQLDALAAEVARLTNQVADLQQAQIERIRAGNGDDQPPLYSTVEEWVTKYLLPTFPRPVGEVGMTRWHWCERWWRHDEAVTRLTALWYGWEQARLQMTGMLPWLRELDHQLPILYGDDGPFRNCSASGDLGVAQHYSSPEVPAELAPENWWSWWD</sequence>
<accession>A0A1C5APD0</accession>
<evidence type="ECO:0000313" key="2">
    <source>
        <dbReference type="Proteomes" id="UP000198551"/>
    </source>
</evidence>
<keyword evidence="2" id="KW-1185">Reference proteome</keyword>
<dbReference type="Proteomes" id="UP000198551">
    <property type="component" value="Unassembled WGS sequence"/>
</dbReference>
<reference evidence="2" key="1">
    <citation type="submission" date="2016-06" db="EMBL/GenBank/DDBJ databases">
        <authorList>
            <person name="Varghese N."/>
        </authorList>
    </citation>
    <scope>NUCLEOTIDE SEQUENCE [LARGE SCALE GENOMIC DNA]</scope>
    <source>
        <strain evidence="2">DSM 45555</strain>
    </source>
</reference>
<dbReference type="Pfam" id="PF16259">
    <property type="entry name" value="DUF4913"/>
    <property type="match status" value="1"/>
</dbReference>
<dbReference type="AlphaFoldDB" id="A0A1C5APD0"/>
<evidence type="ECO:0000313" key="1">
    <source>
        <dbReference type="EMBL" id="SCF46996.1"/>
    </source>
</evidence>
<protein>
    <recommendedName>
        <fullName evidence="3">DUF4913 domain-containing protein</fullName>
    </recommendedName>
</protein>
<organism evidence="1 2">
    <name type="scientific">Micromonospora marina</name>
    <dbReference type="NCBI Taxonomy" id="307120"/>
    <lineage>
        <taxon>Bacteria</taxon>
        <taxon>Bacillati</taxon>
        <taxon>Actinomycetota</taxon>
        <taxon>Actinomycetes</taxon>
        <taxon>Micromonosporales</taxon>
        <taxon>Micromonosporaceae</taxon>
        <taxon>Micromonospora</taxon>
    </lineage>
</organism>
<dbReference type="EMBL" id="FMCV01000068">
    <property type="protein sequence ID" value="SCF46996.1"/>
    <property type="molecule type" value="Genomic_DNA"/>
</dbReference>